<organism evidence="5 6">
    <name type="scientific">Pseudothermotoga lettingae (strain ATCC BAA-301 / DSM 14385 / NBRC 107922 / TMO)</name>
    <name type="common">Thermotoga lettingae</name>
    <dbReference type="NCBI Taxonomy" id="416591"/>
    <lineage>
        <taxon>Bacteria</taxon>
        <taxon>Thermotogati</taxon>
        <taxon>Thermotogota</taxon>
        <taxon>Thermotogae</taxon>
        <taxon>Thermotogales</taxon>
        <taxon>Thermotogaceae</taxon>
        <taxon>Pseudothermotoga</taxon>
    </lineage>
</organism>
<dbReference type="Gene3D" id="1.20.5.340">
    <property type="match status" value="1"/>
</dbReference>
<keyword evidence="2" id="KW-0812">Transmembrane</keyword>
<sequence length="404" mass="43311" precursor="true">MKKVFLAILLLLSAFLYATTFSDVPVNHWAYEAVTELSKLGIVSGMPDGTYQGNNPMTRYQVAVALKKLLDYLTQQVEKAVSPADLQNAIKRISVIEDLVSTTLTKVQKNSEQISASDQSLQTVLAEISNLKTTVVEIAQVKKDMPTMIAASENKMMTMYNQLSAKVSSVEKTISDLQSQISSQVMAQLKDSINSINANVASIEGKVNSLSGKVEALASSDDSIKADLTSLSKRVDAAENNLQILSTLRKSFTDLEARVASLETKLATDVDSLKKAISTTANQLDARLSLVEGQLASLVTDVEKLKKDVADASQAAKKVSVLEGNVGTVAGQVVSLNQKVSQNEQNIASLKKTVDSKPWQGDIEASTVQFSKKYDEVYNMAMIGVIAGAAGAIVGLIGLLVGMQ</sequence>
<dbReference type="KEGG" id="tle:Tlet_0301"/>
<keyword evidence="2" id="KW-1133">Transmembrane helix</keyword>
<reference evidence="5 6" key="2">
    <citation type="journal article" date="2009" name="Proc. Natl. Acad. Sci. U.S.A.">
        <title>On the chimeric nature, thermophilic origin, and phylogenetic placement of the Thermotogales.</title>
        <authorList>
            <person name="Zhaxybayeva O."/>
            <person name="Swithers K.S."/>
            <person name="Lapierre P."/>
            <person name="Fournier G.P."/>
            <person name="Bickhart D.M."/>
            <person name="DeBoy R.T."/>
            <person name="Nelson K.E."/>
            <person name="Nesbo C.L."/>
            <person name="Doolittle W.F."/>
            <person name="Gogarten J.P."/>
            <person name="Noll K.M."/>
        </authorList>
    </citation>
    <scope>NUCLEOTIDE SEQUENCE [LARGE SCALE GENOMIC DNA]</scope>
    <source>
        <strain evidence="6">ATCC BAA-301 / DSM 14385 / NBRC 107922 / TMO</strain>
    </source>
</reference>
<evidence type="ECO:0000313" key="5">
    <source>
        <dbReference type="EMBL" id="ABV32871.1"/>
    </source>
</evidence>
<feature type="chain" id="PRO_5002720855" evidence="3">
    <location>
        <begin position="19"/>
        <end position="404"/>
    </location>
</feature>
<dbReference type="SUPFAM" id="SSF57997">
    <property type="entry name" value="Tropomyosin"/>
    <property type="match status" value="1"/>
</dbReference>
<proteinExistence type="predicted"/>
<evidence type="ECO:0000256" key="2">
    <source>
        <dbReference type="SAM" id="Phobius"/>
    </source>
</evidence>
<dbReference type="AlphaFoldDB" id="A8F3Y7"/>
<dbReference type="Gene3D" id="1.10.287.1490">
    <property type="match status" value="1"/>
</dbReference>
<dbReference type="PANTHER" id="PTHR43308:SF1">
    <property type="entry name" value="OUTER MEMBRANE PROTEIN ALPHA"/>
    <property type="match status" value="1"/>
</dbReference>
<dbReference type="eggNOG" id="COG1196">
    <property type="taxonomic scope" value="Bacteria"/>
</dbReference>
<evidence type="ECO:0000256" key="3">
    <source>
        <dbReference type="SAM" id="SignalP"/>
    </source>
</evidence>
<gene>
    <name evidence="5" type="ordered locus">Tlet_0301</name>
</gene>
<feature type="domain" description="SLH" evidence="4">
    <location>
        <begin position="17"/>
        <end position="80"/>
    </location>
</feature>
<dbReference type="InterPro" id="IPR051465">
    <property type="entry name" value="Cell_Envelope_Struct_Comp"/>
</dbReference>
<evidence type="ECO:0000256" key="1">
    <source>
        <dbReference type="SAM" id="Coils"/>
    </source>
</evidence>
<dbReference type="OrthoDB" id="41570at2"/>
<dbReference type="RefSeq" id="WP_012002352.1">
    <property type="nucleotide sequence ID" value="NC_009828.1"/>
</dbReference>
<dbReference type="STRING" id="416591.Tlet_0301"/>
<name>A8F3Y7_PSELT</name>
<dbReference type="HOGENOM" id="CLU_699935_0_0_0"/>
<reference evidence="5 6" key="1">
    <citation type="submission" date="2007-08" db="EMBL/GenBank/DDBJ databases">
        <title>Complete sequence of Thermotoga lettingae TMO.</title>
        <authorList>
            <consortium name="US DOE Joint Genome Institute"/>
            <person name="Copeland A."/>
            <person name="Lucas S."/>
            <person name="Lapidus A."/>
            <person name="Barry K."/>
            <person name="Glavina del Rio T."/>
            <person name="Dalin E."/>
            <person name="Tice H."/>
            <person name="Pitluck S."/>
            <person name="Foster B."/>
            <person name="Bruce D."/>
            <person name="Schmutz J."/>
            <person name="Larimer F."/>
            <person name="Land M."/>
            <person name="Hauser L."/>
            <person name="Kyrpides N."/>
            <person name="Mikhailova N."/>
            <person name="Nelson K."/>
            <person name="Gogarten J.P."/>
            <person name="Noll K."/>
            <person name="Richardson P."/>
        </authorList>
    </citation>
    <scope>NUCLEOTIDE SEQUENCE [LARGE SCALE GENOMIC DNA]</scope>
    <source>
        <strain evidence="6">ATCC BAA-301 / DSM 14385 / NBRC 107922 / TMO</strain>
    </source>
</reference>
<keyword evidence="2" id="KW-0472">Membrane</keyword>
<evidence type="ECO:0000259" key="4">
    <source>
        <dbReference type="PROSITE" id="PS51272"/>
    </source>
</evidence>
<protein>
    <submittedName>
        <fullName evidence="5">S-layer domain protein</fullName>
    </submittedName>
</protein>
<feature type="signal peptide" evidence="3">
    <location>
        <begin position="1"/>
        <end position="18"/>
    </location>
</feature>
<feature type="coiled-coil region" evidence="1">
    <location>
        <begin position="160"/>
        <end position="265"/>
    </location>
</feature>
<evidence type="ECO:0000313" key="6">
    <source>
        <dbReference type="Proteomes" id="UP000002016"/>
    </source>
</evidence>
<dbReference type="PROSITE" id="PS51272">
    <property type="entry name" value="SLH"/>
    <property type="match status" value="1"/>
</dbReference>
<feature type="transmembrane region" description="Helical" evidence="2">
    <location>
        <begin position="377"/>
        <end position="401"/>
    </location>
</feature>
<dbReference type="Proteomes" id="UP000002016">
    <property type="component" value="Chromosome"/>
</dbReference>
<dbReference type="Pfam" id="PF00395">
    <property type="entry name" value="SLH"/>
    <property type="match status" value="1"/>
</dbReference>
<dbReference type="EMBL" id="CP000812">
    <property type="protein sequence ID" value="ABV32871.1"/>
    <property type="molecule type" value="Genomic_DNA"/>
</dbReference>
<keyword evidence="3" id="KW-0732">Signal</keyword>
<dbReference type="PANTHER" id="PTHR43308">
    <property type="entry name" value="OUTER MEMBRANE PROTEIN ALPHA-RELATED"/>
    <property type="match status" value="1"/>
</dbReference>
<keyword evidence="6" id="KW-1185">Reference proteome</keyword>
<accession>A8F3Y7</accession>
<keyword evidence="1" id="KW-0175">Coiled coil</keyword>
<feature type="coiled-coil region" evidence="1">
    <location>
        <begin position="295"/>
        <end position="353"/>
    </location>
</feature>
<dbReference type="InterPro" id="IPR001119">
    <property type="entry name" value="SLH_dom"/>
</dbReference>